<evidence type="ECO:0000313" key="10">
    <source>
        <dbReference type="Proteomes" id="UP000318065"/>
    </source>
</evidence>
<comment type="subcellular location">
    <subcellularLocation>
        <location evidence="1">Cell membrane</location>
        <topology evidence="1">Multi-pass membrane protein</topology>
    </subcellularLocation>
</comment>
<dbReference type="PANTHER" id="PTHR32196:SF21">
    <property type="entry name" value="ABC TRANSPORTER PERMEASE PROTEIN YPHD-RELATED"/>
    <property type="match status" value="1"/>
</dbReference>
<feature type="transmembrane region" description="Helical" evidence="8">
    <location>
        <begin position="123"/>
        <end position="149"/>
    </location>
</feature>
<dbReference type="OrthoDB" id="9808136at2"/>
<evidence type="ECO:0000256" key="1">
    <source>
        <dbReference type="ARBA" id="ARBA00004651"/>
    </source>
</evidence>
<feature type="transmembrane region" description="Helical" evidence="8">
    <location>
        <begin position="293"/>
        <end position="312"/>
    </location>
</feature>
<sequence length="317" mass="32026">MASPARRARDLLSRGGPLGGLVLLCAVMAVLSPSFLTVTNFFNVGTQIAVILILALGQTFVIVSGGIDLSVGSVLALAGVVFGWATAVAGLPLVPALLLGLGAGAAAGLVNGLLITLGNLPPFIATLAMLSAARGLALVISGGVPLSPIPEPVRELGSGDLFGVVPLPVVLMLAMWLLTAAILRHTYPGRCMYAIGGNEEAARLSGIGVGRQKILIYTLSGLFAGVAGILQTARLASAQPQAGFTFELDAIAAVVIGGASLTGGVGTASGTLIGALILGVLRNGLNLLNVSAFWQQVVIGAVIALAVMTDTLRRRRK</sequence>
<proteinExistence type="predicted"/>
<name>A0A510HEK1_9ACTN</name>
<feature type="transmembrane region" description="Helical" evidence="8">
    <location>
        <begin position="214"/>
        <end position="236"/>
    </location>
</feature>
<reference evidence="9" key="1">
    <citation type="journal article" date="2019" name="Microbiol. Resour. Announc.">
        <title>Complete Genome Sequence of Rubrobacter xylanophilus Strain AA3-22, Isolated from Arima Onsen in Japan.</title>
        <authorList>
            <person name="Tomariguchi N."/>
            <person name="Miyazaki K."/>
        </authorList>
    </citation>
    <scope>NUCLEOTIDE SEQUENCE [LARGE SCALE GENOMIC DNA]</scope>
    <source>
        <strain evidence="9">AA3-22</strain>
    </source>
</reference>
<feature type="transmembrane region" description="Helical" evidence="8">
    <location>
        <begin position="21"/>
        <end position="42"/>
    </location>
</feature>
<protein>
    <recommendedName>
        <fullName evidence="11">Ribose ABC transporter permease</fullName>
    </recommendedName>
</protein>
<keyword evidence="2" id="KW-0813">Transport</keyword>
<dbReference type="RefSeq" id="WP_143526525.1">
    <property type="nucleotide sequence ID" value="NZ_AP019791.1"/>
</dbReference>
<evidence type="ECO:0000256" key="8">
    <source>
        <dbReference type="SAM" id="Phobius"/>
    </source>
</evidence>
<evidence type="ECO:0000256" key="3">
    <source>
        <dbReference type="ARBA" id="ARBA00022475"/>
    </source>
</evidence>
<dbReference type="PANTHER" id="PTHR32196">
    <property type="entry name" value="ABC TRANSPORTER PERMEASE PROTEIN YPHD-RELATED-RELATED"/>
    <property type="match status" value="1"/>
</dbReference>
<keyword evidence="7 8" id="KW-0472">Membrane</keyword>
<feature type="transmembrane region" description="Helical" evidence="8">
    <location>
        <begin position="48"/>
        <end position="67"/>
    </location>
</feature>
<evidence type="ECO:0000256" key="4">
    <source>
        <dbReference type="ARBA" id="ARBA00022519"/>
    </source>
</evidence>
<evidence type="ECO:0000313" key="9">
    <source>
        <dbReference type="EMBL" id="BBL78372.1"/>
    </source>
</evidence>
<dbReference type="Proteomes" id="UP000318065">
    <property type="component" value="Chromosome"/>
</dbReference>
<dbReference type="AlphaFoldDB" id="A0A510HEK1"/>
<feature type="transmembrane region" description="Helical" evidence="8">
    <location>
        <begin position="248"/>
        <end position="281"/>
    </location>
</feature>
<feature type="transmembrane region" description="Helical" evidence="8">
    <location>
        <begin position="74"/>
        <end position="103"/>
    </location>
</feature>
<dbReference type="Pfam" id="PF02653">
    <property type="entry name" value="BPD_transp_2"/>
    <property type="match status" value="1"/>
</dbReference>
<dbReference type="InterPro" id="IPR001851">
    <property type="entry name" value="ABC_transp_permease"/>
</dbReference>
<dbReference type="EMBL" id="AP019791">
    <property type="protein sequence ID" value="BBL78372.1"/>
    <property type="molecule type" value="Genomic_DNA"/>
</dbReference>
<dbReference type="CDD" id="cd06579">
    <property type="entry name" value="TM_PBP1_transp_AraH_like"/>
    <property type="match status" value="1"/>
</dbReference>
<gene>
    <name evidence="9" type="ORF">RxyAA322_02260</name>
</gene>
<keyword evidence="4" id="KW-0997">Cell inner membrane</keyword>
<evidence type="ECO:0000256" key="7">
    <source>
        <dbReference type="ARBA" id="ARBA00023136"/>
    </source>
</evidence>
<keyword evidence="10" id="KW-1185">Reference proteome</keyword>
<keyword evidence="6 8" id="KW-1133">Transmembrane helix</keyword>
<evidence type="ECO:0000256" key="2">
    <source>
        <dbReference type="ARBA" id="ARBA00022448"/>
    </source>
</evidence>
<feature type="transmembrane region" description="Helical" evidence="8">
    <location>
        <begin position="161"/>
        <end position="183"/>
    </location>
</feature>
<dbReference type="GO" id="GO:0005886">
    <property type="term" value="C:plasma membrane"/>
    <property type="evidence" value="ECO:0007669"/>
    <property type="project" value="UniProtKB-SubCell"/>
</dbReference>
<keyword evidence="3" id="KW-1003">Cell membrane</keyword>
<dbReference type="GO" id="GO:0022857">
    <property type="term" value="F:transmembrane transporter activity"/>
    <property type="evidence" value="ECO:0007669"/>
    <property type="project" value="InterPro"/>
</dbReference>
<evidence type="ECO:0008006" key="11">
    <source>
        <dbReference type="Google" id="ProtNLM"/>
    </source>
</evidence>
<organism evidence="9 10">
    <name type="scientific">Rubrobacter xylanophilus</name>
    <dbReference type="NCBI Taxonomy" id="49319"/>
    <lineage>
        <taxon>Bacteria</taxon>
        <taxon>Bacillati</taxon>
        <taxon>Actinomycetota</taxon>
        <taxon>Rubrobacteria</taxon>
        <taxon>Rubrobacterales</taxon>
        <taxon>Rubrobacteraceae</taxon>
        <taxon>Rubrobacter</taxon>
    </lineage>
</organism>
<keyword evidence="5 8" id="KW-0812">Transmembrane</keyword>
<accession>A0A510HEK1</accession>
<evidence type="ECO:0000256" key="5">
    <source>
        <dbReference type="ARBA" id="ARBA00022692"/>
    </source>
</evidence>
<evidence type="ECO:0000256" key="6">
    <source>
        <dbReference type="ARBA" id="ARBA00022989"/>
    </source>
</evidence>